<dbReference type="PANTHER" id="PTHR16631:SF17">
    <property type="entry name" value="GLUCAN ENDO-1,3-BETA-GLUCOSIDASE BTGC"/>
    <property type="match status" value="1"/>
</dbReference>
<feature type="transmembrane region" description="Helical" evidence="12">
    <location>
        <begin position="382"/>
        <end position="403"/>
    </location>
</feature>
<evidence type="ECO:0000256" key="2">
    <source>
        <dbReference type="ARBA" id="ARBA00022475"/>
    </source>
</evidence>
<comment type="caution">
    <text evidence="13">The sequence shown here is derived from an EMBL/GenBank/DDBJ whole genome shotgun (WGS) entry which is preliminary data.</text>
</comment>
<dbReference type="RefSeq" id="WP_343881523.1">
    <property type="nucleotide sequence ID" value="NZ_BAAAFO010000002.1"/>
</dbReference>
<evidence type="ECO:0000256" key="1">
    <source>
        <dbReference type="ARBA" id="ARBA00004236"/>
    </source>
</evidence>
<feature type="transmembrane region" description="Helical" evidence="12">
    <location>
        <begin position="497"/>
        <end position="518"/>
    </location>
</feature>
<proteinExistence type="predicted"/>
<organism evidence="13 14">
    <name type="scientific">Rhodanobacter caeni</name>
    <dbReference type="NCBI Taxonomy" id="657654"/>
    <lineage>
        <taxon>Bacteria</taxon>
        <taxon>Pseudomonadati</taxon>
        <taxon>Pseudomonadota</taxon>
        <taxon>Gammaproteobacteria</taxon>
        <taxon>Lysobacterales</taxon>
        <taxon>Rhodanobacteraceae</taxon>
        <taxon>Rhodanobacter</taxon>
    </lineage>
</organism>
<keyword evidence="12" id="KW-0812">Transmembrane</keyword>
<keyword evidence="7" id="KW-0961">Cell wall biogenesis/degradation</keyword>
<dbReference type="Proteomes" id="UP001500657">
    <property type="component" value="Unassembled WGS sequence"/>
</dbReference>
<feature type="transmembrane region" description="Helical" evidence="12">
    <location>
        <begin position="474"/>
        <end position="491"/>
    </location>
</feature>
<evidence type="ECO:0000256" key="8">
    <source>
        <dbReference type="ARBA" id="ARBA00023326"/>
    </source>
</evidence>
<evidence type="ECO:0000256" key="9">
    <source>
        <dbReference type="ARBA" id="ARBA00037649"/>
    </source>
</evidence>
<protein>
    <recommendedName>
        <fullName evidence="11">Endo-1,3-beta-glucanase btgC</fullName>
    </recommendedName>
    <alternativeName>
        <fullName evidence="10">Laminarinase btgC</fullName>
    </alternativeName>
</protein>
<evidence type="ECO:0000256" key="7">
    <source>
        <dbReference type="ARBA" id="ARBA00023316"/>
    </source>
</evidence>
<gene>
    <name evidence="13" type="ORF">GCM10009126_13710</name>
</gene>
<dbReference type="SUPFAM" id="SSF51445">
    <property type="entry name" value="(Trans)glycosidases"/>
    <property type="match status" value="1"/>
</dbReference>
<feature type="transmembrane region" description="Helical" evidence="12">
    <location>
        <begin position="443"/>
        <end position="462"/>
    </location>
</feature>
<dbReference type="InterPro" id="IPR050732">
    <property type="entry name" value="Beta-glucan_modifiers"/>
</dbReference>
<reference evidence="13 14" key="1">
    <citation type="journal article" date="2019" name="Int. J. Syst. Evol. Microbiol.">
        <title>The Global Catalogue of Microorganisms (GCM) 10K type strain sequencing project: providing services to taxonomists for standard genome sequencing and annotation.</title>
        <authorList>
            <consortium name="The Broad Institute Genomics Platform"/>
            <consortium name="The Broad Institute Genome Sequencing Center for Infectious Disease"/>
            <person name="Wu L."/>
            <person name="Ma J."/>
        </authorList>
    </citation>
    <scope>NUCLEOTIDE SEQUENCE [LARGE SCALE GENOMIC DNA]</scope>
    <source>
        <strain evidence="13 14">JCM 16242</strain>
    </source>
</reference>
<evidence type="ECO:0000256" key="11">
    <source>
        <dbReference type="ARBA" id="ARBA00043078"/>
    </source>
</evidence>
<keyword evidence="14" id="KW-1185">Reference proteome</keyword>
<keyword evidence="3" id="KW-0378">Hydrolase</keyword>
<keyword evidence="4 12" id="KW-0472">Membrane</keyword>
<evidence type="ECO:0000313" key="14">
    <source>
        <dbReference type="Proteomes" id="UP001500657"/>
    </source>
</evidence>
<name>A0ABN0UG89_9GAMM</name>
<evidence type="ECO:0000256" key="4">
    <source>
        <dbReference type="ARBA" id="ARBA00023136"/>
    </source>
</evidence>
<dbReference type="EMBL" id="BAAAFO010000002">
    <property type="protein sequence ID" value="GAA0249505.1"/>
    <property type="molecule type" value="Genomic_DNA"/>
</dbReference>
<comment type="subcellular location">
    <subcellularLocation>
        <location evidence="1">Cell membrane</location>
    </subcellularLocation>
</comment>
<dbReference type="InterPro" id="IPR017853">
    <property type="entry name" value="GH"/>
</dbReference>
<evidence type="ECO:0000256" key="3">
    <source>
        <dbReference type="ARBA" id="ARBA00022801"/>
    </source>
</evidence>
<evidence type="ECO:0000256" key="10">
    <source>
        <dbReference type="ARBA" id="ARBA00042373"/>
    </source>
</evidence>
<keyword evidence="12" id="KW-1133">Transmembrane helix</keyword>
<keyword evidence="8" id="KW-0624">Polysaccharide degradation</keyword>
<feature type="transmembrane region" description="Helical" evidence="12">
    <location>
        <begin position="324"/>
        <end position="344"/>
    </location>
</feature>
<evidence type="ECO:0000256" key="12">
    <source>
        <dbReference type="SAM" id="Phobius"/>
    </source>
</evidence>
<evidence type="ECO:0000313" key="13">
    <source>
        <dbReference type="EMBL" id="GAA0249505.1"/>
    </source>
</evidence>
<sequence length="531" mass="58581">MPSPSSPRYRPQVFAWLGLLLAALAIAAGWWVEGRPVALPDAPSARISCVSYAPFRQAGETPLDPHAFISPERIDADLRVLSQRFDCVRTYSQGQGLSAVPRIAARHGMKVLMGIWLGADPQANAEQVRLGIAAARETPQALRGVVVGNEVLLRGELSATALAGYVRQVRDAVDAPVTYADVWEFWLRYPQMAAAVDFITIHILPYWEDKPVAPERAVRHVAEVYARVQQAFPGRRVMIGETGWPSAGRPRQQAAASVVNEARYLREFLGYAATVNLPYNVIEAFDQPWKRAQEGTVGGYWGIYDAQARAKFPMQGPVVEEPRWWLGEAAAGVGALLFVLIGGWRRRWRGRVALVLAGWASGGALAWQARQMIYACRDAWEWSLSIIACLGALATALWLARWIAARLDGEARAELPMLPVRFGWLFALAFYGLLLVFDGRYRDFPLGLFALPCAGFALAAWLGPRATVAPLPEARFLAVALLVLAAIVVVQERGLNPASWLWLGLNLLLAAPVLLRWWRVARSRDLPAQQA</sequence>
<keyword evidence="6" id="KW-0119">Carbohydrate metabolism</keyword>
<evidence type="ECO:0000256" key="6">
    <source>
        <dbReference type="ARBA" id="ARBA00023277"/>
    </source>
</evidence>
<feature type="transmembrane region" description="Helical" evidence="12">
    <location>
        <begin position="415"/>
        <end position="437"/>
    </location>
</feature>
<accession>A0ABN0UG89</accession>
<comment type="function">
    <text evidence="9">Glucanases play a role in cell expansion during growth, in cell-cell fusion during mating, and in spore release during sporulation. This enzyme may be involved in beta-glucan degradation. Active on laminarin and lichenan.</text>
</comment>
<keyword evidence="5" id="KW-0325">Glycoprotein</keyword>
<evidence type="ECO:0000256" key="5">
    <source>
        <dbReference type="ARBA" id="ARBA00023180"/>
    </source>
</evidence>
<keyword evidence="2" id="KW-1003">Cell membrane</keyword>
<dbReference type="PANTHER" id="PTHR16631">
    <property type="entry name" value="GLUCAN 1,3-BETA-GLUCOSIDASE"/>
    <property type="match status" value="1"/>
</dbReference>
<dbReference type="Gene3D" id="3.20.20.80">
    <property type="entry name" value="Glycosidases"/>
    <property type="match status" value="1"/>
</dbReference>